<sequence>MEKGMRQSLKYILLIVICVVFLFPLAWALACSIKPESEILSYPPKWIPDTFTVSNYTTVLEKYPYLSWGANSLITAVCGTLMILFLSSLAAYALGRFEFRGRKLIYGTIVTMLLIPIQAYMIPLYLMCAKIGLLNTYASIIFPSAANVTSIFILTSFFKSLPRELEEAARIDGCGEFTIFLKIMLPLSKPALSTVTILTFIANWNSFLWPMIAIRSDKMLTLPVGIAQFMGSVNSNAQFQYGTALAACCMAIIPTMVVFLLLQRYFVEGIATSGIKG</sequence>
<keyword evidence="2 7" id="KW-0813">Transport</keyword>
<reference evidence="9" key="1">
    <citation type="submission" date="2019-04" db="EMBL/GenBank/DDBJ databases">
        <title>Evolution of Biomass-Degrading Anaerobic Consortia Revealed by Metagenomics.</title>
        <authorList>
            <person name="Peng X."/>
        </authorList>
    </citation>
    <scope>NUCLEOTIDE SEQUENCE</scope>
    <source>
        <strain evidence="9">SIG551</strain>
    </source>
</reference>
<dbReference type="InterPro" id="IPR035906">
    <property type="entry name" value="MetI-like_sf"/>
</dbReference>
<feature type="transmembrane region" description="Helical" evidence="7">
    <location>
        <begin position="73"/>
        <end position="92"/>
    </location>
</feature>
<dbReference type="CDD" id="cd06261">
    <property type="entry name" value="TM_PBP2"/>
    <property type="match status" value="1"/>
</dbReference>
<dbReference type="GO" id="GO:0055085">
    <property type="term" value="P:transmembrane transport"/>
    <property type="evidence" value="ECO:0007669"/>
    <property type="project" value="InterPro"/>
</dbReference>
<accession>A0A928KWZ1</accession>
<dbReference type="AlphaFoldDB" id="A0A928KWZ1"/>
<evidence type="ECO:0000256" key="7">
    <source>
        <dbReference type="RuleBase" id="RU363032"/>
    </source>
</evidence>
<comment type="similarity">
    <text evidence="7">Belongs to the binding-protein-dependent transport system permease family.</text>
</comment>
<feature type="domain" description="ABC transmembrane type-1" evidence="8">
    <location>
        <begin position="69"/>
        <end position="262"/>
    </location>
</feature>
<gene>
    <name evidence="9" type="ORF">E7512_08355</name>
</gene>
<evidence type="ECO:0000256" key="4">
    <source>
        <dbReference type="ARBA" id="ARBA00022692"/>
    </source>
</evidence>
<organism evidence="9 10">
    <name type="scientific">Faecalispora sporosphaeroides</name>
    <dbReference type="NCBI Taxonomy" id="1549"/>
    <lineage>
        <taxon>Bacteria</taxon>
        <taxon>Bacillati</taxon>
        <taxon>Bacillota</taxon>
        <taxon>Clostridia</taxon>
        <taxon>Eubacteriales</taxon>
        <taxon>Oscillospiraceae</taxon>
        <taxon>Faecalispora</taxon>
    </lineage>
</organism>
<evidence type="ECO:0000313" key="9">
    <source>
        <dbReference type="EMBL" id="MBE6833575.1"/>
    </source>
</evidence>
<evidence type="ECO:0000256" key="5">
    <source>
        <dbReference type="ARBA" id="ARBA00022989"/>
    </source>
</evidence>
<evidence type="ECO:0000256" key="2">
    <source>
        <dbReference type="ARBA" id="ARBA00022448"/>
    </source>
</evidence>
<evidence type="ECO:0000259" key="8">
    <source>
        <dbReference type="PROSITE" id="PS50928"/>
    </source>
</evidence>
<keyword evidence="5 7" id="KW-1133">Transmembrane helix</keyword>
<dbReference type="Pfam" id="PF00528">
    <property type="entry name" value="BPD_transp_1"/>
    <property type="match status" value="1"/>
</dbReference>
<feature type="transmembrane region" description="Helical" evidence="7">
    <location>
        <begin position="137"/>
        <end position="158"/>
    </location>
</feature>
<comment type="subcellular location">
    <subcellularLocation>
        <location evidence="1 7">Cell membrane</location>
        <topology evidence="1 7">Multi-pass membrane protein</topology>
    </subcellularLocation>
</comment>
<evidence type="ECO:0000313" key="10">
    <source>
        <dbReference type="Proteomes" id="UP000754750"/>
    </source>
</evidence>
<dbReference type="PROSITE" id="PS50928">
    <property type="entry name" value="ABC_TM1"/>
    <property type="match status" value="1"/>
</dbReference>
<dbReference type="PROSITE" id="PS51257">
    <property type="entry name" value="PROKAR_LIPOPROTEIN"/>
    <property type="match status" value="1"/>
</dbReference>
<dbReference type="Proteomes" id="UP000754750">
    <property type="component" value="Unassembled WGS sequence"/>
</dbReference>
<dbReference type="GO" id="GO:0005886">
    <property type="term" value="C:plasma membrane"/>
    <property type="evidence" value="ECO:0007669"/>
    <property type="project" value="UniProtKB-SubCell"/>
</dbReference>
<feature type="transmembrane region" description="Helical" evidence="7">
    <location>
        <begin position="239"/>
        <end position="262"/>
    </location>
</feature>
<evidence type="ECO:0000256" key="6">
    <source>
        <dbReference type="ARBA" id="ARBA00023136"/>
    </source>
</evidence>
<keyword evidence="4 7" id="KW-0812">Transmembrane</keyword>
<proteinExistence type="inferred from homology"/>
<evidence type="ECO:0000256" key="3">
    <source>
        <dbReference type="ARBA" id="ARBA00022475"/>
    </source>
</evidence>
<dbReference type="RefSeq" id="WP_020072405.1">
    <property type="nucleotide sequence ID" value="NZ_SVNY01000003.1"/>
</dbReference>
<protein>
    <submittedName>
        <fullName evidence="9">Carbohydrate ABC transporter permease</fullName>
    </submittedName>
</protein>
<comment type="caution">
    <text evidence="9">The sequence shown here is derived from an EMBL/GenBank/DDBJ whole genome shotgun (WGS) entry which is preliminary data.</text>
</comment>
<dbReference type="SUPFAM" id="SSF161098">
    <property type="entry name" value="MetI-like"/>
    <property type="match status" value="1"/>
</dbReference>
<dbReference type="Gene3D" id="1.10.3720.10">
    <property type="entry name" value="MetI-like"/>
    <property type="match status" value="1"/>
</dbReference>
<evidence type="ECO:0000256" key="1">
    <source>
        <dbReference type="ARBA" id="ARBA00004651"/>
    </source>
</evidence>
<keyword evidence="3" id="KW-1003">Cell membrane</keyword>
<keyword evidence="6 7" id="KW-0472">Membrane</keyword>
<feature type="transmembrane region" description="Helical" evidence="7">
    <location>
        <begin position="104"/>
        <end position="125"/>
    </location>
</feature>
<dbReference type="PANTHER" id="PTHR43744:SF12">
    <property type="entry name" value="ABC TRANSPORTER PERMEASE PROTEIN MG189-RELATED"/>
    <property type="match status" value="1"/>
</dbReference>
<dbReference type="PANTHER" id="PTHR43744">
    <property type="entry name" value="ABC TRANSPORTER PERMEASE PROTEIN MG189-RELATED-RELATED"/>
    <property type="match status" value="1"/>
</dbReference>
<dbReference type="InterPro" id="IPR000515">
    <property type="entry name" value="MetI-like"/>
</dbReference>
<dbReference type="EMBL" id="SVNY01000003">
    <property type="protein sequence ID" value="MBE6833575.1"/>
    <property type="molecule type" value="Genomic_DNA"/>
</dbReference>
<name>A0A928KWZ1_9FIRM</name>